<accession>A0A1M5PWW5</accession>
<keyword evidence="2" id="KW-1185">Reference proteome</keyword>
<dbReference type="STRING" id="658167.SAMN04488135_10283"/>
<evidence type="ECO:0000313" key="2">
    <source>
        <dbReference type="Proteomes" id="UP000184226"/>
    </source>
</evidence>
<dbReference type="EMBL" id="FQXE01000002">
    <property type="protein sequence ID" value="SHH06318.1"/>
    <property type="molecule type" value="Genomic_DNA"/>
</dbReference>
<organism evidence="1 2">
    <name type="scientific">Pollutimonas bauzanensis</name>
    <dbReference type="NCBI Taxonomy" id="658167"/>
    <lineage>
        <taxon>Bacteria</taxon>
        <taxon>Pseudomonadati</taxon>
        <taxon>Pseudomonadota</taxon>
        <taxon>Betaproteobacteria</taxon>
        <taxon>Burkholderiales</taxon>
        <taxon>Alcaligenaceae</taxon>
        <taxon>Pollutimonas</taxon>
    </lineage>
</organism>
<dbReference type="Proteomes" id="UP000184226">
    <property type="component" value="Unassembled WGS sequence"/>
</dbReference>
<protein>
    <submittedName>
        <fullName evidence="1">Uncharacterized protein</fullName>
    </submittedName>
</protein>
<proteinExistence type="predicted"/>
<reference evidence="1 2" key="1">
    <citation type="submission" date="2016-11" db="EMBL/GenBank/DDBJ databases">
        <authorList>
            <person name="Jaros S."/>
            <person name="Januszkiewicz K."/>
            <person name="Wedrychowicz H."/>
        </authorList>
    </citation>
    <scope>NUCLEOTIDE SEQUENCE [LARGE SCALE GENOMIC DNA]</scope>
    <source>
        <strain evidence="1 2">CGMCC 1.10190</strain>
    </source>
</reference>
<name>A0A1M5PWW5_9BURK</name>
<sequence length="43" mass="4537">MGNVNTPPNNTHAAGRETGACARRAAAEWRSARVAAGAFFHLQ</sequence>
<dbReference type="AlphaFoldDB" id="A0A1M5PWW5"/>
<evidence type="ECO:0000313" key="1">
    <source>
        <dbReference type="EMBL" id="SHH06318.1"/>
    </source>
</evidence>
<gene>
    <name evidence="1" type="ORF">SAMN04488135_10283</name>
</gene>